<dbReference type="Pfam" id="PF00858">
    <property type="entry name" value="ASC"/>
    <property type="match status" value="1"/>
</dbReference>
<accession>A0A8T0EUV3</accession>
<evidence type="ECO:0000256" key="4">
    <source>
        <dbReference type="ARBA" id="ARBA00022461"/>
    </source>
</evidence>
<comment type="caution">
    <text evidence="14">The sequence shown here is derived from an EMBL/GenBank/DDBJ whole genome shotgun (WGS) entry which is preliminary data.</text>
</comment>
<reference evidence="14" key="1">
    <citation type="journal article" date="2020" name="bioRxiv">
        <title>Chromosome-level reference genome of the European wasp spider Argiope bruennichi: a resource for studies on range expansion and evolutionary adaptation.</title>
        <authorList>
            <person name="Sheffer M.M."/>
            <person name="Hoppe A."/>
            <person name="Krehenwinkel H."/>
            <person name="Uhl G."/>
            <person name="Kuss A.W."/>
            <person name="Jensen L."/>
            <person name="Jensen C."/>
            <person name="Gillespie R.G."/>
            <person name="Hoff K.J."/>
            <person name="Prost S."/>
        </authorList>
    </citation>
    <scope>NUCLEOTIDE SEQUENCE</scope>
</reference>
<keyword evidence="6 13" id="KW-1133">Transmembrane helix</keyword>
<gene>
    <name evidence="14" type="ORF">HNY73_012425</name>
</gene>
<dbReference type="GO" id="GO:0005886">
    <property type="term" value="C:plasma membrane"/>
    <property type="evidence" value="ECO:0007669"/>
    <property type="project" value="TreeGrafter"/>
</dbReference>
<evidence type="ECO:0000256" key="3">
    <source>
        <dbReference type="ARBA" id="ARBA00022448"/>
    </source>
</evidence>
<keyword evidence="3 12" id="KW-0813">Transport</keyword>
<name>A0A8T0EUV3_ARGBR</name>
<evidence type="ECO:0000313" key="15">
    <source>
        <dbReference type="Proteomes" id="UP000807504"/>
    </source>
</evidence>
<evidence type="ECO:0000256" key="8">
    <source>
        <dbReference type="ARBA" id="ARBA00023065"/>
    </source>
</evidence>
<evidence type="ECO:0000256" key="9">
    <source>
        <dbReference type="ARBA" id="ARBA00023136"/>
    </source>
</evidence>
<dbReference type="PANTHER" id="PTHR11690:SF248">
    <property type="entry name" value="PICKPOCKET 17, ISOFORM A"/>
    <property type="match status" value="1"/>
</dbReference>
<feature type="transmembrane region" description="Helical" evidence="13">
    <location>
        <begin position="68"/>
        <end position="89"/>
    </location>
</feature>
<keyword evidence="15" id="KW-1185">Reference proteome</keyword>
<organism evidence="14 15">
    <name type="scientific">Argiope bruennichi</name>
    <name type="common">Wasp spider</name>
    <name type="synonym">Aranea bruennichi</name>
    <dbReference type="NCBI Taxonomy" id="94029"/>
    <lineage>
        <taxon>Eukaryota</taxon>
        <taxon>Metazoa</taxon>
        <taxon>Ecdysozoa</taxon>
        <taxon>Arthropoda</taxon>
        <taxon>Chelicerata</taxon>
        <taxon>Arachnida</taxon>
        <taxon>Araneae</taxon>
        <taxon>Araneomorphae</taxon>
        <taxon>Entelegynae</taxon>
        <taxon>Araneoidea</taxon>
        <taxon>Araneidae</taxon>
        <taxon>Argiope</taxon>
    </lineage>
</organism>
<keyword evidence="7" id="KW-0915">Sodium</keyword>
<evidence type="ECO:0000256" key="10">
    <source>
        <dbReference type="ARBA" id="ARBA00023201"/>
    </source>
</evidence>
<comment type="similarity">
    <text evidence="2 12">Belongs to the amiloride-sensitive sodium channel (TC 1.A.6) family.</text>
</comment>
<dbReference type="InterPro" id="IPR001873">
    <property type="entry name" value="ENaC"/>
</dbReference>
<keyword evidence="4 12" id="KW-0894">Sodium channel</keyword>
<evidence type="ECO:0000256" key="7">
    <source>
        <dbReference type="ARBA" id="ARBA00023053"/>
    </source>
</evidence>
<evidence type="ECO:0000256" key="5">
    <source>
        <dbReference type="ARBA" id="ARBA00022692"/>
    </source>
</evidence>
<dbReference type="AlphaFoldDB" id="A0A8T0EUV3"/>
<keyword evidence="5 12" id="KW-0812">Transmembrane</keyword>
<comment type="subcellular location">
    <subcellularLocation>
        <location evidence="1">Membrane</location>
        <topology evidence="1">Multi-pass membrane protein</topology>
    </subcellularLocation>
</comment>
<evidence type="ECO:0000256" key="13">
    <source>
        <dbReference type="SAM" id="Phobius"/>
    </source>
</evidence>
<evidence type="ECO:0000256" key="2">
    <source>
        <dbReference type="ARBA" id="ARBA00007193"/>
    </source>
</evidence>
<evidence type="ECO:0000256" key="12">
    <source>
        <dbReference type="RuleBase" id="RU000679"/>
    </source>
</evidence>
<evidence type="ECO:0000313" key="14">
    <source>
        <dbReference type="EMBL" id="KAF8782095.1"/>
    </source>
</evidence>
<dbReference type="PANTHER" id="PTHR11690">
    <property type="entry name" value="AMILORIDE-SENSITIVE SODIUM CHANNEL-RELATED"/>
    <property type="match status" value="1"/>
</dbReference>
<evidence type="ECO:0000256" key="1">
    <source>
        <dbReference type="ARBA" id="ARBA00004141"/>
    </source>
</evidence>
<sequence length="149" mass="17178">MSDSHQENEYSTKVSKEEFLSHRENGTLNMNKKKNVELEELAKEFAANKVSAAGVSNIVQSRSTARRCLWFIAVMSCITFMGYMTVKVILEYFSYPKVLIVEDEILPKLTFPAVTLCSLNPISSYYVKYTSIKKVWDLKKLQRNFTAER</sequence>
<dbReference type="EMBL" id="JABXBU010001863">
    <property type="protein sequence ID" value="KAF8782095.1"/>
    <property type="molecule type" value="Genomic_DNA"/>
</dbReference>
<protein>
    <submittedName>
        <fullName evidence="14">Acid-sensing ion channel 5 like protein</fullName>
    </submittedName>
</protein>
<keyword evidence="10 12" id="KW-0739">Sodium transport</keyword>
<keyword evidence="11 12" id="KW-0407">Ion channel</keyword>
<evidence type="ECO:0000256" key="11">
    <source>
        <dbReference type="ARBA" id="ARBA00023303"/>
    </source>
</evidence>
<keyword evidence="9 13" id="KW-0472">Membrane</keyword>
<reference evidence="14" key="2">
    <citation type="submission" date="2020-06" db="EMBL/GenBank/DDBJ databases">
        <authorList>
            <person name="Sheffer M."/>
        </authorList>
    </citation>
    <scope>NUCLEOTIDE SEQUENCE</scope>
</reference>
<evidence type="ECO:0000256" key="6">
    <source>
        <dbReference type="ARBA" id="ARBA00022989"/>
    </source>
</evidence>
<dbReference type="Proteomes" id="UP000807504">
    <property type="component" value="Unassembled WGS sequence"/>
</dbReference>
<feature type="transmembrane region" description="Helical" evidence="13">
    <location>
        <begin position="109"/>
        <end position="127"/>
    </location>
</feature>
<proteinExistence type="inferred from homology"/>
<keyword evidence="8 12" id="KW-0406">Ion transport</keyword>
<dbReference type="GO" id="GO:0015280">
    <property type="term" value="F:ligand-gated sodium channel activity"/>
    <property type="evidence" value="ECO:0007669"/>
    <property type="project" value="TreeGrafter"/>
</dbReference>